<accession>A0A3Q9UJP3</accession>
<sequence length="61" mass="6640">MLRSAQDAEDFEQKLVDEYALAMTVAGAHLGFAWTYTRDARWIASRSCSMVGTSAGPSGVR</sequence>
<keyword evidence="1" id="KW-0472">Membrane</keyword>
<dbReference type="EMBL" id="CP025570">
    <property type="protein sequence ID" value="AZZ40362.1"/>
    <property type="molecule type" value="Genomic_DNA"/>
</dbReference>
<name>A0A3Q9UJP3_9ACTN</name>
<organism evidence="2 3">
    <name type="scientific">Acidipropionibacterium jensenii</name>
    <dbReference type="NCBI Taxonomy" id="1749"/>
    <lineage>
        <taxon>Bacteria</taxon>
        <taxon>Bacillati</taxon>
        <taxon>Actinomycetota</taxon>
        <taxon>Actinomycetes</taxon>
        <taxon>Propionibacteriales</taxon>
        <taxon>Propionibacteriaceae</taxon>
        <taxon>Acidipropionibacterium</taxon>
    </lineage>
</organism>
<gene>
    <name evidence="2" type="ORF">C0Z10_12080</name>
</gene>
<feature type="transmembrane region" description="Helical" evidence="1">
    <location>
        <begin position="20"/>
        <end position="37"/>
    </location>
</feature>
<evidence type="ECO:0000313" key="2">
    <source>
        <dbReference type="EMBL" id="AZZ40362.1"/>
    </source>
</evidence>
<dbReference type="AlphaFoldDB" id="A0A3Q9UJP3"/>
<dbReference type="Proteomes" id="UP000285875">
    <property type="component" value="Chromosome"/>
</dbReference>
<evidence type="ECO:0000313" key="3">
    <source>
        <dbReference type="Proteomes" id="UP000285875"/>
    </source>
</evidence>
<proteinExistence type="predicted"/>
<protein>
    <submittedName>
        <fullName evidence="2">Uncharacterized protein</fullName>
    </submittedName>
</protein>
<keyword evidence="1" id="KW-0812">Transmembrane</keyword>
<evidence type="ECO:0000256" key="1">
    <source>
        <dbReference type="SAM" id="Phobius"/>
    </source>
</evidence>
<dbReference type="KEGG" id="aji:C0Z10_12080"/>
<keyword evidence="1" id="KW-1133">Transmembrane helix</keyword>
<reference evidence="3" key="1">
    <citation type="submission" date="2017-12" db="EMBL/GenBank/DDBJ databases">
        <title>Whole genome sequencing of Acidipropionibacterium jensenii strains JS279 and JS280.</title>
        <authorList>
            <person name="Deptula P."/>
            <person name="Laine P."/>
            <person name="Smolander O.-P."/>
            <person name="Paulin L."/>
            <person name="Auvinen P."/>
            <person name="Varmanen P."/>
        </authorList>
    </citation>
    <scope>NUCLEOTIDE SEQUENCE [LARGE SCALE GENOMIC DNA]</scope>
    <source>
        <strain evidence="3">JS280</strain>
    </source>
</reference>